<evidence type="ECO:0000313" key="1">
    <source>
        <dbReference type="EMBL" id="QNP54792.1"/>
    </source>
</evidence>
<sequence length="250" mass="27739">MKSLTLSPDHAHLPRAFHAFLLVPDRPLRYGLWLRARDAWAGWRDRSTDPNAESERDAAPVTSPWLQRLEAEYATALAAGRTRAEALVAVIDGERAELESEAASLGLLLAQLDARHSAPEPEPDDAILGVGERYSTPAERLARRRWEQAGRRARLTSDTSGAEARRRAVVQRIAVLEQERRSHWTLLQQRGRLLQAHYQRRAGTYTRAMERRREGQRLTAPAMPAPAWLGAELGDVPRPSGAISAAASAA</sequence>
<protein>
    <submittedName>
        <fullName evidence="1">Uncharacterized protein</fullName>
    </submittedName>
</protein>
<name>A0A7H0H2M6_9ACTN</name>
<dbReference type="KEGG" id="tdf:H9L22_10815"/>
<gene>
    <name evidence="1" type="ORF">H9L22_10815</name>
</gene>
<evidence type="ECO:0000313" key="2">
    <source>
        <dbReference type="Proteomes" id="UP000516117"/>
    </source>
</evidence>
<organism evidence="1 2">
    <name type="scientific">Tessaracoccus defluvii</name>
    <dbReference type="NCBI Taxonomy" id="1285901"/>
    <lineage>
        <taxon>Bacteria</taxon>
        <taxon>Bacillati</taxon>
        <taxon>Actinomycetota</taxon>
        <taxon>Actinomycetes</taxon>
        <taxon>Propionibacteriales</taxon>
        <taxon>Propionibacteriaceae</taxon>
        <taxon>Tessaracoccus</taxon>
    </lineage>
</organism>
<accession>A0A7H0H2M6</accession>
<proteinExistence type="predicted"/>
<keyword evidence="2" id="KW-1185">Reference proteome</keyword>
<dbReference type="Proteomes" id="UP000516117">
    <property type="component" value="Chromosome"/>
</dbReference>
<reference evidence="1 2" key="1">
    <citation type="submission" date="2020-08" db="EMBL/GenBank/DDBJ databases">
        <title>Genome sequence of Tessaracoccus defluvii JCM 17540T.</title>
        <authorList>
            <person name="Hyun D.-W."/>
            <person name="Bae J.-W."/>
        </authorList>
    </citation>
    <scope>NUCLEOTIDE SEQUENCE [LARGE SCALE GENOMIC DNA]</scope>
    <source>
        <strain evidence="1 2">JCM 17540</strain>
    </source>
</reference>
<dbReference type="RefSeq" id="WP_187719928.1">
    <property type="nucleotide sequence ID" value="NZ_BAABBL010000018.1"/>
</dbReference>
<dbReference type="AlphaFoldDB" id="A0A7H0H2M6"/>
<dbReference type="EMBL" id="CP060789">
    <property type="protein sequence ID" value="QNP54792.1"/>
    <property type="molecule type" value="Genomic_DNA"/>
</dbReference>